<dbReference type="InterPro" id="IPR016032">
    <property type="entry name" value="Sig_transdc_resp-reg_C-effctor"/>
</dbReference>
<dbReference type="GO" id="GO:0003677">
    <property type="term" value="F:DNA binding"/>
    <property type="evidence" value="ECO:0007669"/>
    <property type="project" value="InterPro"/>
</dbReference>
<organism evidence="1 2">
    <name type="scientific">Sphingobium chlorophenolicum</name>
    <dbReference type="NCBI Taxonomy" id="46429"/>
    <lineage>
        <taxon>Bacteria</taxon>
        <taxon>Pseudomonadati</taxon>
        <taxon>Pseudomonadota</taxon>
        <taxon>Alphaproteobacteria</taxon>
        <taxon>Sphingomonadales</taxon>
        <taxon>Sphingomonadaceae</taxon>
        <taxon>Sphingobium</taxon>
    </lineage>
</organism>
<protein>
    <submittedName>
        <fullName evidence="1">Uncharacterized protein</fullName>
    </submittedName>
</protein>
<dbReference type="OrthoDB" id="7477231at2"/>
<dbReference type="eggNOG" id="COG2197">
    <property type="taxonomic scope" value="Bacteria"/>
</dbReference>
<gene>
    <name evidence="1" type="ORF">BV95_03783</name>
</gene>
<dbReference type="AlphaFoldDB" id="A0A081R9U5"/>
<dbReference type="RefSeq" id="WP_037455662.1">
    <property type="nucleotide sequence ID" value="NZ_JFHR01000058.1"/>
</dbReference>
<evidence type="ECO:0000313" key="2">
    <source>
        <dbReference type="Proteomes" id="UP000028411"/>
    </source>
</evidence>
<reference evidence="1 2" key="1">
    <citation type="submission" date="2014-02" db="EMBL/GenBank/DDBJ databases">
        <title>Whole genome sequence of Sphingobium chlorophenolicum NBRC 16172.</title>
        <authorList>
            <person name="Gan H.M."/>
            <person name="Gan H.Y."/>
            <person name="Chew T.H."/>
            <person name="Savka M.A."/>
        </authorList>
    </citation>
    <scope>NUCLEOTIDE SEQUENCE [LARGE SCALE GENOMIC DNA]</scope>
    <source>
        <strain evidence="1 2">NBRC 16172</strain>
    </source>
</reference>
<comment type="caution">
    <text evidence="1">The sequence shown here is derived from an EMBL/GenBank/DDBJ whole genome shotgun (WGS) entry which is preliminary data.</text>
</comment>
<dbReference type="GO" id="GO:0006355">
    <property type="term" value="P:regulation of DNA-templated transcription"/>
    <property type="evidence" value="ECO:0007669"/>
    <property type="project" value="InterPro"/>
</dbReference>
<proteinExistence type="predicted"/>
<evidence type="ECO:0000313" key="1">
    <source>
        <dbReference type="EMBL" id="KEQ51968.1"/>
    </source>
</evidence>
<dbReference type="EMBL" id="JFHR01000058">
    <property type="protein sequence ID" value="KEQ51968.1"/>
    <property type="molecule type" value="Genomic_DNA"/>
</dbReference>
<dbReference type="PATRIC" id="fig|46429.4.peg.3769"/>
<dbReference type="SUPFAM" id="SSF46894">
    <property type="entry name" value="C-terminal effector domain of the bipartite response regulators"/>
    <property type="match status" value="1"/>
</dbReference>
<name>A0A081R9U5_SPHCR</name>
<dbReference type="Proteomes" id="UP000028411">
    <property type="component" value="Unassembled WGS sequence"/>
</dbReference>
<accession>A0A081R9U5</accession>
<sequence length="182" mass="20139">MSEYIPSTQLRAGSSTTAADFIAGVDATLSIESLVTRFSQALGLQAASHACYAVEGESRRFLFGETGWAGPVAQPEILPRLCFSIMGWDEKQYEVEIRLLSMLESREERANLHAMATLYLCRGIALLDARDDAAAPALTDTELFCLDRRRDGWCDLDIAEALDRSVQAVKVHIQRAQGKQRD</sequence>